<name>A0A0V1BA78_TRISP</name>
<gene>
    <name evidence="1" type="ORF">T01_1670</name>
</gene>
<keyword evidence="2" id="KW-1185">Reference proteome</keyword>
<dbReference type="OrthoDB" id="10364886at2759"/>
<accession>A0A0V1BA78</accession>
<feature type="non-terminal residue" evidence="1">
    <location>
        <position position="78"/>
    </location>
</feature>
<evidence type="ECO:0000313" key="2">
    <source>
        <dbReference type="Proteomes" id="UP000054776"/>
    </source>
</evidence>
<sequence>MDKGTLLHSNIRIKNIGRSVLICLAGEHQSFPTLNGVIAGGAVIALINAHRAKNIQESVVRYIEGSVVRRLKPFFILF</sequence>
<dbReference type="AlphaFoldDB" id="A0A0V1BA78"/>
<dbReference type="EMBL" id="JYDH01000075">
    <property type="protein sequence ID" value="KRY33913.1"/>
    <property type="molecule type" value="Genomic_DNA"/>
</dbReference>
<dbReference type="InParanoid" id="A0A0V1BA78"/>
<dbReference type="Proteomes" id="UP000054776">
    <property type="component" value="Unassembled WGS sequence"/>
</dbReference>
<comment type="caution">
    <text evidence="1">The sequence shown here is derived from an EMBL/GenBank/DDBJ whole genome shotgun (WGS) entry which is preliminary data.</text>
</comment>
<reference evidence="1 2" key="1">
    <citation type="submission" date="2015-01" db="EMBL/GenBank/DDBJ databases">
        <title>Evolution of Trichinella species and genotypes.</title>
        <authorList>
            <person name="Korhonen P.K."/>
            <person name="Edoardo P."/>
            <person name="Giuseppe L.R."/>
            <person name="Gasser R.B."/>
        </authorList>
    </citation>
    <scope>NUCLEOTIDE SEQUENCE [LARGE SCALE GENOMIC DNA]</scope>
    <source>
        <strain evidence="1">ISS3</strain>
    </source>
</reference>
<evidence type="ECO:0000313" key="1">
    <source>
        <dbReference type="EMBL" id="KRY33913.1"/>
    </source>
</evidence>
<proteinExistence type="predicted"/>
<protein>
    <submittedName>
        <fullName evidence="1">Uncharacterized protein</fullName>
    </submittedName>
</protein>
<organism evidence="1 2">
    <name type="scientific">Trichinella spiralis</name>
    <name type="common">Trichina worm</name>
    <dbReference type="NCBI Taxonomy" id="6334"/>
    <lineage>
        <taxon>Eukaryota</taxon>
        <taxon>Metazoa</taxon>
        <taxon>Ecdysozoa</taxon>
        <taxon>Nematoda</taxon>
        <taxon>Enoplea</taxon>
        <taxon>Dorylaimia</taxon>
        <taxon>Trichinellida</taxon>
        <taxon>Trichinellidae</taxon>
        <taxon>Trichinella</taxon>
    </lineage>
</organism>